<evidence type="ECO:0000313" key="2">
    <source>
        <dbReference type="EMBL" id="ACJ27326.1"/>
    </source>
</evidence>
<dbReference type="SUPFAM" id="SSF54523">
    <property type="entry name" value="Pili subunits"/>
    <property type="match status" value="1"/>
</dbReference>
<feature type="transmembrane region" description="Helical" evidence="1">
    <location>
        <begin position="12"/>
        <end position="33"/>
    </location>
</feature>
<dbReference type="Proteomes" id="UP000000753">
    <property type="component" value="Chromosome"/>
</dbReference>
<gene>
    <name evidence="2" type="ordered locus">swp_0495</name>
</gene>
<evidence type="ECO:0000313" key="3">
    <source>
        <dbReference type="Proteomes" id="UP000000753"/>
    </source>
</evidence>
<dbReference type="Gene3D" id="3.30.700.10">
    <property type="entry name" value="Glycoprotein, Type 4 Pilin"/>
    <property type="match status" value="1"/>
</dbReference>
<keyword evidence="1" id="KW-0812">Transmembrane</keyword>
<keyword evidence="1" id="KW-1133">Transmembrane helix</keyword>
<dbReference type="eggNOG" id="COG2165">
    <property type="taxonomic scope" value="Bacteria"/>
</dbReference>
<dbReference type="Pfam" id="PF07963">
    <property type="entry name" value="N_methyl"/>
    <property type="match status" value="1"/>
</dbReference>
<dbReference type="InterPro" id="IPR045584">
    <property type="entry name" value="Pilin-like"/>
</dbReference>
<keyword evidence="3" id="KW-1185">Reference proteome</keyword>
<dbReference type="KEGG" id="swp:swp_0495"/>
<dbReference type="InterPro" id="IPR012902">
    <property type="entry name" value="N_methyl_site"/>
</dbReference>
<reference evidence="2 3" key="1">
    <citation type="journal article" date="2008" name="PLoS ONE">
        <title>Environmental adaptation: genomic analysis of the piezotolerant and psychrotolerant deep-sea iron reducing bacterium Shewanella piezotolerans WP3.</title>
        <authorList>
            <person name="Wang F."/>
            <person name="Wang J."/>
            <person name="Jian H."/>
            <person name="Zhang B."/>
            <person name="Li S."/>
            <person name="Wang F."/>
            <person name="Zeng X."/>
            <person name="Gao L."/>
            <person name="Bartlett D.H."/>
            <person name="Yu J."/>
            <person name="Hu S."/>
            <person name="Xiao X."/>
        </authorList>
    </citation>
    <scope>NUCLEOTIDE SEQUENCE [LARGE SCALE GENOMIC DNA]</scope>
    <source>
        <strain evidence="3">WP3 / JCM 13877</strain>
    </source>
</reference>
<dbReference type="AlphaFoldDB" id="B8CI50"/>
<evidence type="ECO:0000256" key="1">
    <source>
        <dbReference type="SAM" id="Phobius"/>
    </source>
</evidence>
<dbReference type="HOGENOM" id="CLU_098637_3_0_6"/>
<keyword evidence="1" id="KW-0472">Membrane</keyword>
<proteinExistence type="predicted"/>
<sequence>MNIQKQNGFTLIELVVVIIILGILAVTAAPKFINLQGDARASTLQGMKGSIQSANSLVFAKAAINGKETLATADWAADADDGVDIGTGTPAVTNFGYLQGLQAELENAMDVTFNIGTSATSNILTTDNNADWTIFVDTGVATIWQADAPATCRFTYTQSAAEGALPTYSDMPEATDC</sequence>
<organism evidence="2 3">
    <name type="scientific">Shewanella piezotolerans (strain WP3 / JCM 13877)</name>
    <dbReference type="NCBI Taxonomy" id="225849"/>
    <lineage>
        <taxon>Bacteria</taxon>
        <taxon>Pseudomonadati</taxon>
        <taxon>Pseudomonadota</taxon>
        <taxon>Gammaproteobacteria</taxon>
        <taxon>Alteromonadales</taxon>
        <taxon>Shewanellaceae</taxon>
        <taxon>Shewanella</taxon>
    </lineage>
</organism>
<dbReference type="NCBIfam" id="TIGR02532">
    <property type="entry name" value="IV_pilin_GFxxxE"/>
    <property type="match status" value="1"/>
</dbReference>
<name>B8CI50_SHEPW</name>
<dbReference type="STRING" id="225849.swp_0495"/>
<accession>B8CI50</accession>
<dbReference type="EMBL" id="CP000472">
    <property type="protein sequence ID" value="ACJ27326.1"/>
    <property type="molecule type" value="Genomic_DNA"/>
</dbReference>
<protein>
    <submittedName>
        <fullName evidence="2">MSHA pilin protein MshA</fullName>
    </submittedName>
</protein>